<keyword evidence="2" id="KW-0238">DNA-binding</keyword>
<dbReference type="Gene3D" id="2.60.120.10">
    <property type="entry name" value="Jelly Rolls"/>
    <property type="match status" value="1"/>
</dbReference>
<name>A0ABT8VXM8_9GAMM</name>
<dbReference type="EMBL" id="JAUMIS010000001">
    <property type="protein sequence ID" value="MDO3720744.1"/>
    <property type="molecule type" value="Genomic_DNA"/>
</dbReference>
<dbReference type="InterPro" id="IPR014710">
    <property type="entry name" value="RmlC-like_jellyroll"/>
</dbReference>
<dbReference type="InterPro" id="IPR036390">
    <property type="entry name" value="WH_DNA-bd_sf"/>
</dbReference>
<dbReference type="InterPro" id="IPR050397">
    <property type="entry name" value="Env_Response_Regulators"/>
</dbReference>
<reference evidence="6" key="1">
    <citation type="submission" date="2023-07" db="EMBL/GenBank/DDBJ databases">
        <title>Marinobacter sp. chi1 genome sequencing and assembly.</title>
        <authorList>
            <person name="Park S."/>
        </authorList>
    </citation>
    <scope>NUCLEOTIDE SEQUENCE</scope>
    <source>
        <strain evidence="6">Chi1</strain>
    </source>
</reference>
<dbReference type="PROSITE" id="PS51063">
    <property type="entry name" value="HTH_CRP_2"/>
    <property type="match status" value="1"/>
</dbReference>
<dbReference type="InterPro" id="IPR036388">
    <property type="entry name" value="WH-like_DNA-bd_sf"/>
</dbReference>
<dbReference type="CDD" id="cd00038">
    <property type="entry name" value="CAP_ED"/>
    <property type="match status" value="1"/>
</dbReference>
<accession>A0ABT8VXM8</accession>
<dbReference type="Proteomes" id="UP001168640">
    <property type="component" value="Unassembled WGS sequence"/>
</dbReference>
<dbReference type="PANTHER" id="PTHR24567">
    <property type="entry name" value="CRP FAMILY TRANSCRIPTIONAL REGULATORY PROTEIN"/>
    <property type="match status" value="1"/>
</dbReference>
<evidence type="ECO:0000256" key="1">
    <source>
        <dbReference type="ARBA" id="ARBA00023015"/>
    </source>
</evidence>
<comment type="caution">
    <text evidence="6">The sequence shown here is derived from an EMBL/GenBank/DDBJ whole genome shotgun (WGS) entry which is preliminary data.</text>
</comment>
<dbReference type="Gene3D" id="1.10.10.10">
    <property type="entry name" value="Winged helix-like DNA-binding domain superfamily/Winged helix DNA-binding domain"/>
    <property type="match status" value="1"/>
</dbReference>
<dbReference type="SUPFAM" id="SSF51206">
    <property type="entry name" value="cAMP-binding domain-like"/>
    <property type="match status" value="1"/>
</dbReference>
<evidence type="ECO:0000313" key="6">
    <source>
        <dbReference type="EMBL" id="MDO3720744.1"/>
    </source>
</evidence>
<dbReference type="PANTHER" id="PTHR24567:SF74">
    <property type="entry name" value="HTH-TYPE TRANSCRIPTIONAL REGULATOR ARCR"/>
    <property type="match status" value="1"/>
</dbReference>
<dbReference type="RefSeq" id="WP_302908863.1">
    <property type="nucleotide sequence ID" value="NZ_JAUMIS010000001.1"/>
</dbReference>
<evidence type="ECO:0000313" key="7">
    <source>
        <dbReference type="Proteomes" id="UP001168640"/>
    </source>
</evidence>
<proteinExistence type="predicted"/>
<organism evidence="6 7">
    <name type="scientific">Marinobacter suaedae</name>
    <dbReference type="NCBI Taxonomy" id="3057675"/>
    <lineage>
        <taxon>Bacteria</taxon>
        <taxon>Pseudomonadati</taxon>
        <taxon>Pseudomonadota</taxon>
        <taxon>Gammaproteobacteria</taxon>
        <taxon>Pseudomonadales</taxon>
        <taxon>Marinobacteraceae</taxon>
        <taxon>Marinobacter</taxon>
    </lineage>
</organism>
<evidence type="ECO:0000256" key="3">
    <source>
        <dbReference type="ARBA" id="ARBA00023163"/>
    </source>
</evidence>
<protein>
    <submittedName>
        <fullName evidence="6">Crp/Fnr family transcriptional regulator</fullName>
    </submittedName>
</protein>
<gene>
    <name evidence="6" type="ORF">QVZ43_03350</name>
</gene>
<dbReference type="Pfam" id="PF13545">
    <property type="entry name" value="HTH_Crp_2"/>
    <property type="match status" value="1"/>
</dbReference>
<sequence>MAARGKSEAFDGPQNGNRLIDSLPSGPRTAVLAHCEYVELPAGTVLCVADEPFEHVYFPIVGNITLMTKLAGHRPFETQGIGSEGMLGVNLILDVNRSFQQGIVQTPCLALRMETEALRAAIRRHSALRRMLQRYFSVVFEELLQAVGCIRFHDVGQRLARGLLLAQDRAPTAALPLTHRILAETLGVQRGAVTLAALKLQEDGCIRYSHGRIAIIDRAALEAAACKCYETSIGNPKSLCHTCRLPPNIAHAPSKGPKGE</sequence>
<keyword evidence="3" id="KW-0804">Transcription</keyword>
<dbReference type="InterPro" id="IPR000595">
    <property type="entry name" value="cNMP-bd_dom"/>
</dbReference>
<evidence type="ECO:0000256" key="4">
    <source>
        <dbReference type="SAM" id="MobiDB-lite"/>
    </source>
</evidence>
<keyword evidence="1" id="KW-0805">Transcription regulation</keyword>
<feature type="domain" description="HTH crp-type" evidence="5">
    <location>
        <begin position="153"/>
        <end position="219"/>
    </location>
</feature>
<feature type="region of interest" description="Disordered" evidence="4">
    <location>
        <begin position="1"/>
        <end position="22"/>
    </location>
</feature>
<evidence type="ECO:0000256" key="2">
    <source>
        <dbReference type="ARBA" id="ARBA00023125"/>
    </source>
</evidence>
<evidence type="ECO:0000259" key="5">
    <source>
        <dbReference type="PROSITE" id="PS51063"/>
    </source>
</evidence>
<dbReference type="InterPro" id="IPR018490">
    <property type="entry name" value="cNMP-bd_dom_sf"/>
</dbReference>
<keyword evidence="7" id="KW-1185">Reference proteome</keyword>
<dbReference type="Pfam" id="PF00027">
    <property type="entry name" value="cNMP_binding"/>
    <property type="match status" value="1"/>
</dbReference>
<dbReference type="InterPro" id="IPR012318">
    <property type="entry name" value="HTH_CRP"/>
</dbReference>
<dbReference type="SUPFAM" id="SSF46785">
    <property type="entry name" value="Winged helix' DNA-binding domain"/>
    <property type="match status" value="1"/>
</dbReference>